<dbReference type="EMBL" id="BFEA01000902">
    <property type="protein sequence ID" value="GBG91395.1"/>
    <property type="molecule type" value="Genomic_DNA"/>
</dbReference>
<reference evidence="3 4" key="1">
    <citation type="journal article" date="2018" name="Cell">
        <title>The Chara Genome: Secondary Complexity and Implications for Plant Terrestrialization.</title>
        <authorList>
            <person name="Nishiyama T."/>
            <person name="Sakayama H."/>
            <person name="Vries J.D."/>
            <person name="Buschmann H."/>
            <person name="Saint-Marcoux D."/>
            <person name="Ullrich K.K."/>
            <person name="Haas F.B."/>
            <person name="Vanderstraeten L."/>
            <person name="Becker D."/>
            <person name="Lang D."/>
            <person name="Vosolsobe S."/>
            <person name="Rombauts S."/>
            <person name="Wilhelmsson P.K.I."/>
            <person name="Janitza P."/>
            <person name="Kern R."/>
            <person name="Heyl A."/>
            <person name="Rumpler F."/>
            <person name="Villalobos L.I.A.C."/>
            <person name="Clay J.M."/>
            <person name="Skokan R."/>
            <person name="Toyoda A."/>
            <person name="Suzuki Y."/>
            <person name="Kagoshima H."/>
            <person name="Schijlen E."/>
            <person name="Tajeshwar N."/>
            <person name="Catarino B."/>
            <person name="Hetherington A.J."/>
            <person name="Saltykova A."/>
            <person name="Bonnot C."/>
            <person name="Breuninger H."/>
            <person name="Symeonidi A."/>
            <person name="Radhakrishnan G.V."/>
            <person name="Van Nieuwerburgh F."/>
            <person name="Deforce D."/>
            <person name="Chang C."/>
            <person name="Karol K.G."/>
            <person name="Hedrich R."/>
            <person name="Ulvskov P."/>
            <person name="Glockner G."/>
            <person name="Delwiche C.F."/>
            <person name="Petrasek J."/>
            <person name="Van de Peer Y."/>
            <person name="Friml J."/>
            <person name="Beilby M."/>
            <person name="Dolan L."/>
            <person name="Kohara Y."/>
            <person name="Sugano S."/>
            <person name="Fujiyama A."/>
            <person name="Delaux P.-M."/>
            <person name="Quint M."/>
            <person name="TheiBen G."/>
            <person name="Hagemann M."/>
            <person name="Harholt J."/>
            <person name="Dunand C."/>
            <person name="Zachgo S."/>
            <person name="Langdale J."/>
            <person name="Maumus F."/>
            <person name="Straeten D.V.D."/>
            <person name="Gould S.B."/>
            <person name="Rensing S.A."/>
        </authorList>
    </citation>
    <scope>NUCLEOTIDE SEQUENCE [LARGE SCALE GENOMIC DNA]</scope>
    <source>
        <strain evidence="3 4">S276</strain>
    </source>
</reference>
<organism evidence="3 4">
    <name type="scientific">Chara braunii</name>
    <name type="common">Braun's stonewort</name>
    <dbReference type="NCBI Taxonomy" id="69332"/>
    <lineage>
        <taxon>Eukaryota</taxon>
        <taxon>Viridiplantae</taxon>
        <taxon>Streptophyta</taxon>
        <taxon>Charophyceae</taxon>
        <taxon>Charales</taxon>
        <taxon>Characeae</taxon>
        <taxon>Chara</taxon>
    </lineage>
</organism>
<sequence>MCLASLILCCCLLVPPTRCQAQPLQQQEDNASGAGAVADPQDTLLPGAPKTTGPLVDSAPARPSLCQGTFEGCATQPMPRPDAVAACFGSAKVACPPNSYISKDGDVVVPMEETYAFCLPSCQKLYALDIKACVERQAANTKFKGSGMTPVQVYGRIQQQCRIYAAGGNTGFVDPNGAVSVLTAWESANATLARLFALTLVIFVIIIWDNQQPPF</sequence>
<gene>
    <name evidence="3" type="ORF">CBR_g52282</name>
</gene>
<dbReference type="AlphaFoldDB" id="A0A388MA51"/>
<evidence type="ECO:0000256" key="1">
    <source>
        <dbReference type="SAM" id="MobiDB-lite"/>
    </source>
</evidence>
<protein>
    <submittedName>
        <fullName evidence="3">Uncharacterized protein</fullName>
    </submittedName>
</protein>
<feature type="region of interest" description="Disordered" evidence="1">
    <location>
        <begin position="30"/>
        <end position="52"/>
    </location>
</feature>
<keyword evidence="2" id="KW-0732">Signal</keyword>
<proteinExistence type="predicted"/>
<comment type="caution">
    <text evidence="3">The sequence shown here is derived from an EMBL/GenBank/DDBJ whole genome shotgun (WGS) entry which is preliminary data.</text>
</comment>
<accession>A0A388MA51</accession>
<name>A0A388MA51_CHABU</name>
<keyword evidence="4" id="KW-1185">Reference proteome</keyword>
<evidence type="ECO:0000313" key="3">
    <source>
        <dbReference type="EMBL" id="GBG91395.1"/>
    </source>
</evidence>
<evidence type="ECO:0000313" key="4">
    <source>
        <dbReference type="Proteomes" id="UP000265515"/>
    </source>
</evidence>
<dbReference type="Proteomes" id="UP000265515">
    <property type="component" value="Unassembled WGS sequence"/>
</dbReference>
<dbReference type="Gramene" id="GBG91395">
    <property type="protein sequence ID" value="GBG91395"/>
    <property type="gene ID" value="CBR_g52282"/>
</dbReference>
<feature type="signal peptide" evidence="2">
    <location>
        <begin position="1"/>
        <end position="21"/>
    </location>
</feature>
<evidence type="ECO:0000256" key="2">
    <source>
        <dbReference type="SAM" id="SignalP"/>
    </source>
</evidence>
<feature type="chain" id="PRO_5017252701" evidence="2">
    <location>
        <begin position="22"/>
        <end position="215"/>
    </location>
</feature>